<feature type="non-terminal residue" evidence="10">
    <location>
        <position position="214"/>
    </location>
</feature>
<dbReference type="PANTHER" id="PTHR12707:SF0">
    <property type="entry name" value="PININ"/>
    <property type="match status" value="1"/>
</dbReference>
<keyword evidence="11" id="KW-1185">Reference proteome</keyword>
<keyword evidence="3" id="KW-0507">mRNA processing</keyword>
<dbReference type="OrthoDB" id="330772at2759"/>
<accession>A0A9P6AWA1</accession>
<dbReference type="EMBL" id="MU128977">
    <property type="protein sequence ID" value="KAF9513102.1"/>
    <property type="molecule type" value="Genomic_DNA"/>
</dbReference>
<evidence type="ECO:0000256" key="7">
    <source>
        <dbReference type="ARBA" id="ARBA00023242"/>
    </source>
</evidence>
<comment type="caution">
    <text evidence="10">The sequence shown here is derived from an EMBL/GenBank/DDBJ whole genome shotgun (WGS) entry which is preliminary data.</text>
</comment>
<keyword evidence="6" id="KW-0508">mRNA splicing</keyword>
<dbReference type="InterPro" id="IPR006786">
    <property type="entry name" value="Pinin_SDK_MemA"/>
</dbReference>
<evidence type="ECO:0000256" key="8">
    <source>
        <dbReference type="SAM" id="MobiDB-lite"/>
    </source>
</evidence>
<feature type="region of interest" description="Disordered" evidence="8">
    <location>
        <begin position="130"/>
        <end position="162"/>
    </location>
</feature>
<evidence type="ECO:0000313" key="10">
    <source>
        <dbReference type="EMBL" id="KAF9513102.1"/>
    </source>
</evidence>
<protein>
    <recommendedName>
        <fullName evidence="9">Pinin/SDK/MemA protein domain-containing protein</fullName>
    </recommendedName>
</protein>
<sequence length="214" mass="23938">ASPKKRPRLDLTGSALANATSRTSGGERRKGKSIFGMVIGTLNKAKIEDKERMASEAAKKRQSIDARLQAKLAKEQSLIRKQDEAKKDRLAAIRKEEDLSVKDGILKYRYTVLPQLSNFLLTTDVIRHTVPAPDDPPRSPSPPLSSTLPHPPATSHPPALYYLPKTLTPSQELFIAQRRKQAGTRVREEKEEWDGERQKGIEAVRELREKSAAQ</sequence>
<keyword evidence="4" id="KW-0805">Transcription regulation</keyword>
<keyword evidence="5" id="KW-0804">Transcription</keyword>
<dbReference type="GO" id="GO:0071013">
    <property type="term" value="C:catalytic step 2 spliceosome"/>
    <property type="evidence" value="ECO:0007669"/>
    <property type="project" value="TreeGrafter"/>
</dbReference>
<dbReference type="Proteomes" id="UP000886523">
    <property type="component" value="Unassembled WGS sequence"/>
</dbReference>
<feature type="region of interest" description="Disordered" evidence="8">
    <location>
        <begin position="1"/>
        <end position="30"/>
    </location>
</feature>
<dbReference type="PANTHER" id="PTHR12707">
    <property type="entry name" value="PINN"/>
    <property type="match status" value="1"/>
</dbReference>
<dbReference type="Pfam" id="PF04696">
    <property type="entry name" value="Pinin_SDK_memA"/>
    <property type="match status" value="1"/>
</dbReference>
<feature type="compositionally biased region" description="Basic and acidic residues" evidence="8">
    <location>
        <begin position="185"/>
        <end position="201"/>
    </location>
</feature>
<dbReference type="InterPro" id="IPR039853">
    <property type="entry name" value="Pinin"/>
</dbReference>
<dbReference type="GO" id="GO:0006397">
    <property type="term" value="P:mRNA processing"/>
    <property type="evidence" value="ECO:0007669"/>
    <property type="project" value="UniProtKB-KW"/>
</dbReference>
<feature type="compositionally biased region" description="Pro residues" evidence="8">
    <location>
        <begin position="138"/>
        <end position="155"/>
    </location>
</feature>
<keyword evidence="7" id="KW-0539">Nucleus</keyword>
<evidence type="ECO:0000259" key="9">
    <source>
        <dbReference type="Pfam" id="PF04696"/>
    </source>
</evidence>
<evidence type="ECO:0000256" key="3">
    <source>
        <dbReference type="ARBA" id="ARBA00022664"/>
    </source>
</evidence>
<feature type="region of interest" description="Disordered" evidence="8">
    <location>
        <begin position="178"/>
        <end position="201"/>
    </location>
</feature>
<gene>
    <name evidence="10" type="ORF">BS47DRAFT_1276727</name>
</gene>
<reference evidence="10" key="1">
    <citation type="journal article" date="2020" name="Nat. Commun.">
        <title>Large-scale genome sequencing of mycorrhizal fungi provides insights into the early evolution of symbiotic traits.</title>
        <authorList>
            <person name="Miyauchi S."/>
            <person name="Kiss E."/>
            <person name="Kuo A."/>
            <person name="Drula E."/>
            <person name="Kohler A."/>
            <person name="Sanchez-Garcia M."/>
            <person name="Morin E."/>
            <person name="Andreopoulos B."/>
            <person name="Barry K.W."/>
            <person name="Bonito G."/>
            <person name="Buee M."/>
            <person name="Carver A."/>
            <person name="Chen C."/>
            <person name="Cichocki N."/>
            <person name="Clum A."/>
            <person name="Culley D."/>
            <person name="Crous P.W."/>
            <person name="Fauchery L."/>
            <person name="Girlanda M."/>
            <person name="Hayes R.D."/>
            <person name="Keri Z."/>
            <person name="LaButti K."/>
            <person name="Lipzen A."/>
            <person name="Lombard V."/>
            <person name="Magnuson J."/>
            <person name="Maillard F."/>
            <person name="Murat C."/>
            <person name="Nolan M."/>
            <person name="Ohm R.A."/>
            <person name="Pangilinan J."/>
            <person name="Pereira M.F."/>
            <person name="Perotto S."/>
            <person name="Peter M."/>
            <person name="Pfister S."/>
            <person name="Riley R."/>
            <person name="Sitrit Y."/>
            <person name="Stielow J.B."/>
            <person name="Szollosi G."/>
            <person name="Zifcakova L."/>
            <person name="Stursova M."/>
            <person name="Spatafora J.W."/>
            <person name="Tedersoo L."/>
            <person name="Vaario L.M."/>
            <person name="Yamada A."/>
            <person name="Yan M."/>
            <person name="Wang P."/>
            <person name="Xu J."/>
            <person name="Bruns T."/>
            <person name="Baldrian P."/>
            <person name="Vilgalys R."/>
            <person name="Dunand C."/>
            <person name="Henrissat B."/>
            <person name="Grigoriev I.V."/>
            <person name="Hibbett D."/>
            <person name="Nagy L.G."/>
            <person name="Martin F.M."/>
        </authorList>
    </citation>
    <scope>NUCLEOTIDE SEQUENCE</scope>
    <source>
        <strain evidence="10">UP504</strain>
    </source>
</reference>
<comment type="subcellular location">
    <subcellularLocation>
        <location evidence="1">Nucleus</location>
    </subcellularLocation>
</comment>
<evidence type="ECO:0000256" key="1">
    <source>
        <dbReference type="ARBA" id="ARBA00004123"/>
    </source>
</evidence>
<evidence type="ECO:0000256" key="6">
    <source>
        <dbReference type="ARBA" id="ARBA00023187"/>
    </source>
</evidence>
<dbReference type="GO" id="GO:0008380">
    <property type="term" value="P:RNA splicing"/>
    <property type="evidence" value="ECO:0007669"/>
    <property type="project" value="UniProtKB-KW"/>
</dbReference>
<proteinExistence type="inferred from homology"/>
<evidence type="ECO:0000313" key="11">
    <source>
        <dbReference type="Proteomes" id="UP000886523"/>
    </source>
</evidence>
<comment type="similarity">
    <text evidence="2">Belongs to the pinin family.</text>
</comment>
<organism evidence="10 11">
    <name type="scientific">Hydnum rufescens UP504</name>
    <dbReference type="NCBI Taxonomy" id="1448309"/>
    <lineage>
        <taxon>Eukaryota</taxon>
        <taxon>Fungi</taxon>
        <taxon>Dikarya</taxon>
        <taxon>Basidiomycota</taxon>
        <taxon>Agaricomycotina</taxon>
        <taxon>Agaricomycetes</taxon>
        <taxon>Cantharellales</taxon>
        <taxon>Hydnaceae</taxon>
        <taxon>Hydnum</taxon>
    </lineage>
</organism>
<evidence type="ECO:0000256" key="2">
    <source>
        <dbReference type="ARBA" id="ARBA00010386"/>
    </source>
</evidence>
<feature type="domain" description="Pinin/SDK/MemA protein" evidence="9">
    <location>
        <begin position="27"/>
        <end position="102"/>
    </location>
</feature>
<feature type="non-terminal residue" evidence="10">
    <location>
        <position position="1"/>
    </location>
</feature>
<evidence type="ECO:0000256" key="5">
    <source>
        <dbReference type="ARBA" id="ARBA00023163"/>
    </source>
</evidence>
<dbReference type="AlphaFoldDB" id="A0A9P6AWA1"/>
<name>A0A9P6AWA1_9AGAM</name>
<feature type="compositionally biased region" description="Polar residues" evidence="8">
    <location>
        <begin position="15"/>
        <end position="24"/>
    </location>
</feature>
<evidence type="ECO:0000256" key="4">
    <source>
        <dbReference type="ARBA" id="ARBA00023015"/>
    </source>
</evidence>